<evidence type="ECO:0000313" key="11">
    <source>
        <dbReference type="Proteomes" id="UP000319976"/>
    </source>
</evidence>
<dbReference type="InterPro" id="IPR000719">
    <property type="entry name" value="Prot_kinase_dom"/>
</dbReference>
<feature type="transmembrane region" description="Helical" evidence="8">
    <location>
        <begin position="404"/>
        <end position="425"/>
    </location>
</feature>
<dbReference type="OrthoDB" id="267889at2"/>
<dbReference type="PANTHER" id="PTHR43289">
    <property type="entry name" value="MITOGEN-ACTIVATED PROTEIN KINASE KINASE KINASE 20-RELATED"/>
    <property type="match status" value="1"/>
</dbReference>
<dbReference type="InterPro" id="IPR011009">
    <property type="entry name" value="Kinase-like_dom_sf"/>
</dbReference>
<keyword evidence="4 7" id="KW-0547">Nucleotide-binding</keyword>
<dbReference type="SMART" id="SM00220">
    <property type="entry name" value="S_TKc"/>
    <property type="match status" value="1"/>
</dbReference>
<dbReference type="InterPro" id="IPR008271">
    <property type="entry name" value="Ser/Thr_kinase_AS"/>
</dbReference>
<evidence type="ECO:0000256" key="8">
    <source>
        <dbReference type="SAM" id="Phobius"/>
    </source>
</evidence>
<evidence type="ECO:0000256" key="3">
    <source>
        <dbReference type="ARBA" id="ARBA00022679"/>
    </source>
</evidence>
<gene>
    <name evidence="10" type="primary">prkC_12</name>
    <name evidence="10" type="ORF">V22_31380</name>
</gene>
<dbReference type="KEGG" id="chya:V22_31380"/>
<dbReference type="PROSITE" id="PS50011">
    <property type="entry name" value="PROTEIN_KINASE_DOM"/>
    <property type="match status" value="1"/>
</dbReference>
<dbReference type="FunFam" id="1.10.510.10:FF:000021">
    <property type="entry name" value="Serine/threonine protein kinase"/>
    <property type="match status" value="1"/>
</dbReference>
<name>A0A517TBW5_9PLAN</name>
<feature type="domain" description="Protein kinase" evidence="9">
    <location>
        <begin position="11"/>
        <end position="277"/>
    </location>
</feature>
<keyword evidence="3 10" id="KW-0808">Transferase</keyword>
<keyword evidence="8" id="KW-1133">Transmembrane helix</keyword>
<dbReference type="PROSITE" id="PS00108">
    <property type="entry name" value="PROTEIN_KINASE_ST"/>
    <property type="match status" value="1"/>
</dbReference>
<dbReference type="Gene3D" id="1.10.510.10">
    <property type="entry name" value="Transferase(Phosphotransferase) domain 1"/>
    <property type="match status" value="1"/>
</dbReference>
<organism evidence="10 11">
    <name type="scientific">Calycomorphotria hydatis</name>
    <dbReference type="NCBI Taxonomy" id="2528027"/>
    <lineage>
        <taxon>Bacteria</taxon>
        <taxon>Pseudomonadati</taxon>
        <taxon>Planctomycetota</taxon>
        <taxon>Planctomycetia</taxon>
        <taxon>Planctomycetales</taxon>
        <taxon>Planctomycetaceae</taxon>
        <taxon>Calycomorphotria</taxon>
    </lineage>
</organism>
<dbReference type="EMBL" id="CP036316">
    <property type="protein sequence ID" value="QDT65876.1"/>
    <property type="molecule type" value="Genomic_DNA"/>
</dbReference>
<proteinExistence type="predicted"/>
<keyword evidence="8" id="KW-0812">Transmembrane</keyword>
<dbReference type="GO" id="GO:0004674">
    <property type="term" value="F:protein serine/threonine kinase activity"/>
    <property type="evidence" value="ECO:0007669"/>
    <property type="project" value="UniProtKB-KW"/>
</dbReference>
<evidence type="ECO:0000256" key="2">
    <source>
        <dbReference type="ARBA" id="ARBA00022527"/>
    </source>
</evidence>
<dbReference type="GO" id="GO:0005524">
    <property type="term" value="F:ATP binding"/>
    <property type="evidence" value="ECO:0007669"/>
    <property type="project" value="UniProtKB-UniRule"/>
</dbReference>
<evidence type="ECO:0000256" key="6">
    <source>
        <dbReference type="ARBA" id="ARBA00022840"/>
    </source>
</evidence>
<evidence type="ECO:0000259" key="9">
    <source>
        <dbReference type="PROSITE" id="PS50011"/>
    </source>
</evidence>
<keyword evidence="8" id="KW-0472">Membrane</keyword>
<evidence type="ECO:0000313" key="10">
    <source>
        <dbReference type="EMBL" id="QDT65876.1"/>
    </source>
</evidence>
<dbReference type="Pfam" id="PF00069">
    <property type="entry name" value="Pkinase"/>
    <property type="match status" value="1"/>
</dbReference>
<evidence type="ECO:0000256" key="4">
    <source>
        <dbReference type="ARBA" id="ARBA00022741"/>
    </source>
</evidence>
<keyword evidence="11" id="KW-1185">Reference proteome</keyword>
<keyword evidence="6 7" id="KW-0067">ATP-binding</keyword>
<protein>
    <recommendedName>
        <fullName evidence="1">non-specific serine/threonine protein kinase</fullName>
        <ecNumber evidence="1">2.7.11.1</ecNumber>
    </recommendedName>
</protein>
<dbReference type="InterPro" id="IPR017441">
    <property type="entry name" value="Protein_kinase_ATP_BS"/>
</dbReference>
<evidence type="ECO:0000256" key="7">
    <source>
        <dbReference type="PROSITE-ProRule" id="PRU10141"/>
    </source>
</evidence>
<sequence>MDMLAGNFGRYTIDCVLGNGSMGFVYKAHDTILARTVALKIPRLQEGGNQTFLKRLYREAISVAALNHPYICPIYDVGEHDGVHYLSMAYISGKSLNNFLENGEQVHPRTAAIFVRKVAQAMAEAHRRAVIHRDLKPDNIMVNRLGNPVVMDFGLARNVSKADDPRLTMQGFVVGTPAYLSPEQLRGGTIQFGPYTDIYSLGVILFQLLTGQLPFPGDGSIGSVFSEVLKNAPPKPSELCSQVPVELSDICHRAIQKDRKARYRSMEQFAEAIKNYLLATRDSNASPGQDGHFRLTTLTPSEIRALEQRKIVEMLFNQHEYGAARTILQRMISLEDGQIADITDWARQQLPKVDRNVEKTNSPPSIHEVGSNGSQVVSETKRFPATSSWLSNHRIPKRRLLQTALFSLAILFAFFGLLVFIQGFLSALNDW</sequence>
<accession>A0A517TBW5</accession>
<dbReference type="CDD" id="cd14014">
    <property type="entry name" value="STKc_PknB_like"/>
    <property type="match status" value="1"/>
</dbReference>
<dbReference type="Proteomes" id="UP000319976">
    <property type="component" value="Chromosome"/>
</dbReference>
<dbReference type="PANTHER" id="PTHR43289:SF6">
    <property type="entry name" value="SERINE_THREONINE-PROTEIN KINASE NEKL-3"/>
    <property type="match status" value="1"/>
</dbReference>
<dbReference type="SUPFAM" id="SSF56112">
    <property type="entry name" value="Protein kinase-like (PK-like)"/>
    <property type="match status" value="1"/>
</dbReference>
<dbReference type="PROSITE" id="PS00107">
    <property type="entry name" value="PROTEIN_KINASE_ATP"/>
    <property type="match status" value="1"/>
</dbReference>
<evidence type="ECO:0000256" key="5">
    <source>
        <dbReference type="ARBA" id="ARBA00022777"/>
    </source>
</evidence>
<keyword evidence="2" id="KW-0723">Serine/threonine-protein kinase</keyword>
<dbReference type="EC" id="2.7.11.1" evidence="1"/>
<feature type="binding site" evidence="7">
    <location>
        <position position="40"/>
    </location>
    <ligand>
        <name>ATP</name>
        <dbReference type="ChEBI" id="CHEBI:30616"/>
    </ligand>
</feature>
<dbReference type="AlphaFoldDB" id="A0A517TBW5"/>
<reference evidence="10 11" key="1">
    <citation type="submission" date="2019-02" db="EMBL/GenBank/DDBJ databases">
        <title>Deep-cultivation of Planctomycetes and their phenomic and genomic characterization uncovers novel biology.</title>
        <authorList>
            <person name="Wiegand S."/>
            <person name="Jogler M."/>
            <person name="Boedeker C."/>
            <person name="Pinto D."/>
            <person name="Vollmers J."/>
            <person name="Rivas-Marin E."/>
            <person name="Kohn T."/>
            <person name="Peeters S.H."/>
            <person name="Heuer A."/>
            <person name="Rast P."/>
            <person name="Oberbeckmann S."/>
            <person name="Bunk B."/>
            <person name="Jeske O."/>
            <person name="Meyerdierks A."/>
            <person name="Storesund J.E."/>
            <person name="Kallscheuer N."/>
            <person name="Luecker S."/>
            <person name="Lage O.M."/>
            <person name="Pohl T."/>
            <person name="Merkel B.J."/>
            <person name="Hornburger P."/>
            <person name="Mueller R.-W."/>
            <person name="Bruemmer F."/>
            <person name="Labrenz M."/>
            <person name="Spormann A.M."/>
            <person name="Op den Camp H."/>
            <person name="Overmann J."/>
            <person name="Amann R."/>
            <person name="Jetten M.S.M."/>
            <person name="Mascher T."/>
            <person name="Medema M.H."/>
            <person name="Devos D.P."/>
            <person name="Kaster A.-K."/>
            <person name="Ovreas L."/>
            <person name="Rohde M."/>
            <person name="Galperin M.Y."/>
            <person name="Jogler C."/>
        </authorList>
    </citation>
    <scope>NUCLEOTIDE SEQUENCE [LARGE SCALE GENOMIC DNA]</scope>
    <source>
        <strain evidence="10 11">V22</strain>
    </source>
</reference>
<keyword evidence="5 10" id="KW-0418">Kinase</keyword>
<evidence type="ECO:0000256" key="1">
    <source>
        <dbReference type="ARBA" id="ARBA00012513"/>
    </source>
</evidence>
<dbReference type="Gene3D" id="3.30.200.20">
    <property type="entry name" value="Phosphorylase Kinase, domain 1"/>
    <property type="match status" value="1"/>
</dbReference>